<dbReference type="Proteomes" id="UP001071279">
    <property type="component" value="Unassembled WGS sequence"/>
</dbReference>
<evidence type="ECO:0000313" key="2">
    <source>
        <dbReference type="Proteomes" id="UP001071279"/>
    </source>
</evidence>
<organism evidence="1 2">
    <name type="scientific">Legionella pneumophila</name>
    <dbReference type="NCBI Taxonomy" id="446"/>
    <lineage>
        <taxon>Bacteria</taxon>
        <taxon>Pseudomonadati</taxon>
        <taxon>Pseudomonadota</taxon>
        <taxon>Gammaproteobacteria</taxon>
        <taxon>Legionellales</taxon>
        <taxon>Legionellaceae</taxon>
        <taxon>Legionella</taxon>
    </lineage>
</organism>
<protein>
    <submittedName>
        <fullName evidence="1">Uncharacterized protein</fullName>
    </submittedName>
</protein>
<proteinExistence type="predicted"/>
<dbReference type="AlphaFoldDB" id="A0AAP3MBM5"/>
<accession>A0AAP3MBM5</accession>
<dbReference type="EMBL" id="JAPXIC010000056">
    <property type="protein sequence ID" value="MCZ4719383.1"/>
    <property type="molecule type" value="Genomic_DNA"/>
</dbReference>
<reference evidence="1" key="1">
    <citation type="submission" date="2022-12" db="EMBL/GenBank/DDBJ databases">
        <title>Comparative genomics of Legionella pneumophila isolates from the West Bank and Germany support molecular epidemiology of Legionnaires disease.</title>
        <authorList>
            <person name="Zayed A.R."/>
            <person name="Bitar D.M."/>
            <person name="Steinert M."/>
            <person name="Lueck C."/>
            <person name="Brettar I."/>
            <person name="Hoefle M.G."/>
            <person name="Bunk B."/>
        </authorList>
    </citation>
    <scope>NUCLEOTIDE SEQUENCE</scope>
    <source>
        <strain evidence="1">H23</strain>
    </source>
</reference>
<dbReference type="RefSeq" id="WP_269565298.1">
    <property type="nucleotide sequence ID" value="NZ_CP114576.1"/>
</dbReference>
<gene>
    <name evidence="1" type="ORF">O6C86_09175</name>
</gene>
<evidence type="ECO:0000313" key="1">
    <source>
        <dbReference type="EMBL" id="MCZ4719383.1"/>
    </source>
</evidence>
<comment type="caution">
    <text evidence="1">The sequence shown here is derived from an EMBL/GenBank/DDBJ whole genome shotgun (WGS) entry which is preliminary data.</text>
</comment>
<name>A0AAP3MBM5_LEGPN</name>
<sequence length="142" mass="15969">MYLQSSLDSITAENALEIIEKQLKELSSVVSGKSKRTSSYKEIIEEILKGEQKDKTQIAVDIDGLPPIPNYALITIAGRVAVEKNLFVTYLMDKIINATPEKQALYFNLETEQSSLNKSIPKKTSLFINSKLTIEREFDITV</sequence>